<keyword evidence="5 7" id="KW-1133">Transmembrane helix</keyword>
<organism evidence="8 9">
    <name type="scientific">Sporosarcina saromensis</name>
    <dbReference type="NCBI Taxonomy" id="359365"/>
    <lineage>
        <taxon>Bacteria</taxon>
        <taxon>Bacillati</taxon>
        <taxon>Bacillota</taxon>
        <taxon>Bacilli</taxon>
        <taxon>Bacillales</taxon>
        <taxon>Caryophanaceae</taxon>
        <taxon>Sporosarcina</taxon>
    </lineage>
</organism>
<feature type="transmembrane region" description="Helical" evidence="7">
    <location>
        <begin position="362"/>
        <end position="382"/>
    </location>
</feature>
<feature type="transmembrane region" description="Helical" evidence="7">
    <location>
        <begin position="275"/>
        <end position="295"/>
    </location>
</feature>
<feature type="transmembrane region" description="Helical" evidence="7">
    <location>
        <begin position="195"/>
        <end position="214"/>
    </location>
</feature>
<dbReference type="RefSeq" id="WP_317942335.1">
    <property type="nucleotide sequence ID" value="NZ_JAUBDI010000003.1"/>
</dbReference>
<evidence type="ECO:0000256" key="1">
    <source>
        <dbReference type="ARBA" id="ARBA00004141"/>
    </source>
</evidence>
<comment type="similarity">
    <text evidence="2">Belongs to the nucleobase:cation symporter-2 (NCS2) (TC 2.A.40) family.</text>
</comment>
<dbReference type="NCBIfam" id="NF008502">
    <property type="entry name" value="PRK11412.1"/>
    <property type="match status" value="1"/>
</dbReference>
<proteinExistence type="inferred from homology"/>
<feature type="transmembrane region" description="Helical" evidence="7">
    <location>
        <begin position="301"/>
        <end position="319"/>
    </location>
</feature>
<dbReference type="EMBL" id="JAUBDI010000003">
    <property type="protein sequence ID" value="MDW0112436.1"/>
    <property type="molecule type" value="Genomic_DNA"/>
</dbReference>
<evidence type="ECO:0000313" key="9">
    <source>
        <dbReference type="Proteomes" id="UP001282284"/>
    </source>
</evidence>
<dbReference type="Pfam" id="PF00860">
    <property type="entry name" value="Xan_ur_permease"/>
    <property type="match status" value="1"/>
</dbReference>
<feature type="transmembrane region" description="Helical" evidence="7">
    <location>
        <begin position="149"/>
        <end position="165"/>
    </location>
</feature>
<reference evidence="8 9" key="1">
    <citation type="submission" date="2023-06" db="EMBL/GenBank/DDBJ databases">
        <title>Sporosarcina sp. nov., isolated from Korean traditional fermented seafood 'Jeotgal'.</title>
        <authorList>
            <person name="Yang A.I."/>
            <person name="Shin N.-R."/>
        </authorList>
    </citation>
    <scope>NUCLEOTIDE SEQUENCE [LARGE SCALE GENOMIC DNA]</scope>
    <source>
        <strain evidence="8 9">KCTC13119</strain>
    </source>
</reference>
<gene>
    <name evidence="8" type="ORF">QT711_04510</name>
</gene>
<evidence type="ECO:0000256" key="6">
    <source>
        <dbReference type="ARBA" id="ARBA00023136"/>
    </source>
</evidence>
<keyword evidence="3" id="KW-0813">Transport</keyword>
<feature type="transmembrane region" description="Helical" evidence="7">
    <location>
        <begin position="234"/>
        <end position="254"/>
    </location>
</feature>
<dbReference type="PANTHER" id="PTHR42810:SF1">
    <property type="entry name" value="PURINE PERMEASE YWDJ-RELATED"/>
    <property type="match status" value="1"/>
</dbReference>
<feature type="transmembrane region" description="Helical" evidence="7">
    <location>
        <begin position="6"/>
        <end position="24"/>
    </location>
</feature>
<evidence type="ECO:0000256" key="5">
    <source>
        <dbReference type="ARBA" id="ARBA00022989"/>
    </source>
</evidence>
<evidence type="ECO:0000256" key="2">
    <source>
        <dbReference type="ARBA" id="ARBA00008821"/>
    </source>
</evidence>
<keyword evidence="6 7" id="KW-0472">Membrane</keyword>
<dbReference type="InterPro" id="IPR006043">
    <property type="entry name" value="NCS2"/>
</dbReference>
<evidence type="ECO:0000256" key="3">
    <source>
        <dbReference type="ARBA" id="ARBA00022448"/>
    </source>
</evidence>
<feature type="transmembrane region" description="Helical" evidence="7">
    <location>
        <begin position="36"/>
        <end position="57"/>
    </location>
</feature>
<evidence type="ECO:0000256" key="4">
    <source>
        <dbReference type="ARBA" id="ARBA00022692"/>
    </source>
</evidence>
<keyword evidence="9" id="KW-1185">Reference proteome</keyword>
<evidence type="ECO:0000256" key="7">
    <source>
        <dbReference type="SAM" id="Phobius"/>
    </source>
</evidence>
<feature type="transmembrane region" description="Helical" evidence="7">
    <location>
        <begin position="63"/>
        <end position="82"/>
    </location>
</feature>
<sequence>MDFNAFSVNYATLVGTASILQALFGHRYPLMEGHGGVWWGLVLSLCASAPAVGISYAQLGGSLALGMVAAGIVTILLGAIGFSDVLKRIFNKVVLTVYLFLLSIQLIMIFFKGMLGIGVDGTINEPVALLSICIVLLVLVLTVKVRGKIGNFAILIGMIGGWIAHSLLFPATAQVSGTGTALFTYLPWGSFRFDIGILLTAFFAGLINMANSLVSITTVEKVFKTTTDKKRFSWSFMLTGVHTIVAGLFGLIPYGPYTSSIGFLESTKIYQRAPFILGGLLFIVLGVVPILGSFFSTMPMSVGDAVLFVAYLQLFGTAIKNLGNLPVGRMSLYRLTIPLLVGISVMNIPAETFSVFPVLFQPIVSNGLLVGVLLAVCMELFARRSSVSVS</sequence>
<feature type="transmembrane region" description="Helical" evidence="7">
    <location>
        <begin position="331"/>
        <end position="350"/>
    </location>
</feature>
<accession>A0ABU4G6A6</accession>
<protein>
    <submittedName>
        <fullName evidence="8">Uracil/xanthine transporter</fullName>
    </submittedName>
</protein>
<comment type="caution">
    <text evidence="8">The sequence shown here is derived from an EMBL/GenBank/DDBJ whole genome shotgun (WGS) entry which is preliminary data.</text>
</comment>
<dbReference type="PANTHER" id="PTHR42810">
    <property type="entry name" value="PURINE PERMEASE C1399.01C-RELATED"/>
    <property type="match status" value="1"/>
</dbReference>
<evidence type="ECO:0000313" key="8">
    <source>
        <dbReference type="EMBL" id="MDW0112436.1"/>
    </source>
</evidence>
<dbReference type="Proteomes" id="UP001282284">
    <property type="component" value="Unassembled WGS sequence"/>
</dbReference>
<keyword evidence="4 7" id="KW-0812">Transmembrane</keyword>
<feature type="transmembrane region" description="Helical" evidence="7">
    <location>
        <begin position="89"/>
        <end position="111"/>
    </location>
</feature>
<name>A0ABU4G6A6_9BACL</name>
<feature type="transmembrane region" description="Helical" evidence="7">
    <location>
        <begin position="123"/>
        <end position="142"/>
    </location>
</feature>
<comment type="subcellular location">
    <subcellularLocation>
        <location evidence="1">Membrane</location>
        <topology evidence="1">Multi-pass membrane protein</topology>
    </subcellularLocation>
</comment>
<dbReference type="NCBIfam" id="NF037981">
    <property type="entry name" value="NCS2_1"/>
    <property type="match status" value="1"/>
</dbReference>